<sequence length="405" mass="46488">MKNILKYTVFVVVLLSPFFGTTQTKFEPGSWDDVLEKAQQEGKPVFVDLYFTGCMPCAEMDKRVFPDPKVATILNNDFITYKVNVYKDEEKVLGERLMKKYGITGFPTFLLLAPDQHIIAIESGFIGVDNLVNLLAEAKAKNREKTFKDYSPSFNLQYPDFYNTYFETKKLKATQEEIEAYLDAQPDKMAEIPFLVMLKLVYKGKYAAYYIEHAQELAEKYGEKRVSMSMLSKVPARAKELAKNSDYKAYDKMLADLKTIFSPADWQRLSIETLYQPYYKESKDATWFIGKIKNGGYDWQDKSNAYAQIIIDSGSDRSVLSLLYKEYKKYSPKNTKADIYKEALILSYLGKYNQAAESIKGIDKAKDSYGTSDDDIAQLLAAIQNKNLNNFKPKKAWDPKPFSMD</sequence>
<protein>
    <submittedName>
        <fullName evidence="2">Thioredoxin fold domain-containing protein</fullName>
    </submittedName>
</protein>
<dbReference type="Pfam" id="PF13098">
    <property type="entry name" value="Thioredoxin_2"/>
    <property type="match status" value="1"/>
</dbReference>
<evidence type="ECO:0000259" key="1">
    <source>
        <dbReference type="PROSITE" id="PS51352"/>
    </source>
</evidence>
<dbReference type="InterPro" id="IPR036249">
    <property type="entry name" value="Thioredoxin-like_sf"/>
</dbReference>
<organism evidence="2 3">
    <name type="scientific">Zhouia spongiae</name>
    <dbReference type="NCBI Taxonomy" id="2202721"/>
    <lineage>
        <taxon>Bacteria</taxon>
        <taxon>Pseudomonadati</taxon>
        <taxon>Bacteroidota</taxon>
        <taxon>Flavobacteriia</taxon>
        <taxon>Flavobacteriales</taxon>
        <taxon>Flavobacteriaceae</taxon>
        <taxon>Zhouia</taxon>
    </lineage>
</organism>
<name>A0ABY3YLD9_9FLAO</name>
<evidence type="ECO:0000313" key="2">
    <source>
        <dbReference type="EMBL" id="UNY98513.1"/>
    </source>
</evidence>
<dbReference type="PANTHER" id="PTHR32234">
    <property type="entry name" value="THIOL:DISULFIDE INTERCHANGE PROTEIN DSBD"/>
    <property type="match status" value="1"/>
</dbReference>
<dbReference type="Proteomes" id="UP000829476">
    <property type="component" value="Chromosome"/>
</dbReference>
<keyword evidence="3" id="KW-1185">Reference proteome</keyword>
<dbReference type="Gene3D" id="3.40.30.10">
    <property type="entry name" value="Glutaredoxin"/>
    <property type="match status" value="1"/>
</dbReference>
<dbReference type="PROSITE" id="PS51352">
    <property type="entry name" value="THIOREDOXIN_2"/>
    <property type="match status" value="1"/>
</dbReference>
<dbReference type="EMBL" id="CP094326">
    <property type="protein sequence ID" value="UNY98513.1"/>
    <property type="molecule type" value="Genomic_DNA"/>
</dbReference>
<evidence type="ECO:0000313" key="3">
    <source>
        <dbReference type="Proteomes" id="UP000829476"/>
    </source>
</evidence>
<proteinExistence type="predicted"/>
<feature type="domain" description="Thioredoxin" evidence="1">
    <location>
        <begin position="10"/>
        <end position="140"/>
    </location>
</feature>
<dbReference type="InterPro" id="IPR013766">
    <property type="entry name" value="Thioredoxin_domain"/>
</dbReference>
<dbReference type="InterPro" id="IPR012336">
    <property type="entry name" value="Thioredoxin-like_fold"/>
</dbReference>
<dbReference type="PANTHER" id="PTHR32234:SF0">
    <property type="entry name" value="THIOL:DISULFIDE INTERCHANGE PROTEIN DSBD"/>
    <property type="match status" value="1"/>
</dbReference>
<accession>A0ABY3YLD9</accession>
<reference evidence="2 3" key="1">
    <citation type="journal article" date="2018" name="Int. J. Syst. Evol. Microbiol.">
        <title>Zhouia spongiae sp. nov., isolated from a marine sponge.</title>
        <authorList>
            <person name="Zhuang L."/>
            <person name="Lin B."/>
            <person name="Qin F."/>
            <person name="Luo L."/>
        </authorList>
    </citation>
    <scope>NUCLEOTIDE SEQUENCE [LARGE SCALE GENOMIC DNA]</scope>
    <source>
        <strain evidence="2 3">HN-Y44</strain>
    </source>
</reference>
<gene>
    <name evidence="2" type="ORF">MQE36_15710</name>
</gene>
<dbReference type="SUPFAM" id="SSF52833">
    <property type="entry name" value="Thioredoxin-like"/>
    <property type="match status" value="1"/>
</dbReference>
<dbReference type="RefSeq" id="WP_242936919.1">
    <property type="nucleotide sequence ID" value="NZ_CP094326.1"/>
</dbReference>